<dbReference type="OrthoDB" id="1001751at2"/>
<protein>
    <recommendedName>
        <fullName evidence="3">DUF3575 domain-containing protein</fullName>
    </recommendedName>
</protein>
<sequence length="194" mass="22292">MKLQKTKYFLLFLLIFLCFGKSFSQTYVKGNATTALLLMPSFGIETKIANKVTFQFDLTGSMWESFNHGPQKFLFATPEVRYYTKEIGSGFFAGINGGAAIFEMQKYNYWNTDKYQKGHAFMVGATVGYSWRLNEKWGLEAFLGGGFLQSYYKGYLLSTGYEYTKDKPGNENRKWDMSGDWLPYKGGLMITYKL</sequence>
<gene>
    <name evidence="1" type="ORF">SAMN05216480_10154</name>
</gene>
<name>A0A1I7ET20_9FLAO</name>
<dbReference type="EMBL" id="FPBK01000001">
    <property type="protein sequence ID" value="SFU27061.1"/>
    <property type="molecule type" value="Genomic_DNA"/>
</dbReference>
<reference evidence="2" key="1">
    <citation type="submission" date="2016-10" db="EMBL/GenBank/DDBJ databases">
        <authorList>
            <person name="Varghese N."/>
            <person name="Submissions S."/>
        </authorList>
    </citation>
    <scope>NUCLEOTIDE SEQUENCE [LARGE SCALE GENOMIC DNA]</scope>
    <source>
        <strain evidence="2">CGMCC 1.12333</strain>
    </source>
</reference>
<dbReference type="Proteomes" id="UP000199138">
    <property type="component" value="Unassembled WGS sequence"/>
</dbReference>
<keyword evidence="2" id="KW-1185">Reference proteome</keyword>
<evidence type="ECO:0008006" key="3">
    <source>
        <dbReference type="Google" id="ProtNLM"/>
    </source>
</evidence>
<organism evidence="1 2">
    <name type="scientific">Pustulibacterium marinum</name>
    <dbReference type="NCBI Taxonomy" id="1224947"/>
    <lineage>
        <taxon>Bacteria</taxon>
        <taxon>Pseudomonadati</taxon>
        <taxon>Bacteroidota</taxon>
        <taxon>Flavobacteriia</taxon>
        <taxon>Flavobacteriales</taxon>
        <taxon>Flavobacteriaceae</taxon>
        <taxon>Pustulibacterium</taxon>
    </lineage>
</organism>
<dbReference type="InterPro" id="IPR021958">
    <property type="entry name" value="DUF3575"/>
</dbReference>
<dbReference type="STRING" id="1224947.SAMN05216480_10154"/>
<proteinExistence type="predicted"/>
<evidence type="ECO:0000313" key="1">
    <source>
        <dbReference type="EMBL" id="SFU27061.1"/>
    </source>
</evidence>
<dbReference type="RefSeq" id="WP_093021308.1">
    <property type="nucleotide sequence ID" value="NZ_FPBK01000001.1"/>
</dbReference>
<accession>A0A1I7ET20</accession>
<dbReference type="AlphaFoldDB" id="A0A1I7ET20"/>
<evidence type="ECO:0000313" key="2">
    <source>
        <dbReference type="Proteomes" id="UP000199138"/>
    </source>
</evidence>
<dbReference type="Pfam" id="PF12099">
    <property type="entry name" value="DUF3575"/>
    <property type="match status" value="1"/>
</dbReference>